<dbReference type="EMBL" id="RYFI01000020">
    <property type="protein sequence ID" value="RXF69900.1"/>
    <property type="molecule type" value="Genomic_DNA"/>
</dbReference>
<organism evidence="1 2">
    <name type="scientific">Hansschlegelia zhihuaiae</name>
    <dbReference type="NCBI Taxonomy" id="405005"/>
    <lineage>
        <taxon>Bacteria</taxon>
        <taxon>Pseudomonadati</taxon>
        <taxon>Pseudomonadota</taxon>
        <taxon>Alphaproteobacteria</taxon>
        <taxon>Hyphomicrobiales</taxon>
        <taxon>Methylopilaceae</taxon>
        <taxon>Hansschlegelia</taxon>
    </lineage>
</organism>
<dbReference type="RefSeq" id="WP_128778875.1">
    <property type="nucleotide sequence ID" value="NZ_RYFI01000020.1"/>
</dbReference>
<comment type="caution">
    <text evidence="1">The sequence shown here is derived from an EMBL/GenBank/DDBJ whole genome shotgun (WGS) entry which is preliminary data.</text>
</comment>
<reference evidence="1 2" key="1">
    <citation type="submission" date="2018-12" db="EMBL/GenBank/DDBJ databases">
        <title>bacterium Hansschlegelia zhihuaiae S113.</title>
        <authorList>
            <person name="He J."/>
        </authorList>
    </citation>
    <scope>NUCLEOTIDE SEQUENCE [LARGE SCALE GENOMIC DNA]</scope>
    <source>
        <strain evidence="1 2">S 113</strain>
    </source>
</reference>
<keyword evidence="2" id="KW-1185">Reference proteome</keyword>
<sequence length="73" mass="8210">MPDANLLAAMTLVQKMQVITDLHQHGVKLTRAQMRRYLGCYAEDAFDRIEDLTSHITFTGPDGEPIATAMPRH</sequence>
<gene>
    <name evidence="1" type="ORF">EK403_18165</name>
</gene>
<accession>A0A4Q0M9L3</accession>
<evidence type="ECO:0000313" key="2">
    <source>
        <dbReference type="Proteomes" id="UP000289708"/>
    </source>
</evidence>
<name>A0A4Q0M9L3_9HYPH</name>
<evidence type="ECO:0000313" key="1">
    <source>
        <dbReference type="EMBL" id="RXF69900.1"/>
    </source>
</evidence>
<dbReference type="AlphaFoldDB" id="A0A4Q0M9L3"/>
<dbReference type="Proteomes" id="UP000289708">
    <property type="component" value="Unassembled WGS sequence"/>
</dbReference>
<proteinExistence type="predicted"/>
<protein>
    <submittedName>
        <fullName evidence="1">Uncharacterized protein</fullName>
    </submittedName>
</protein>